<dbReference type="EC" id="2.7.11.1" evidence="2"/>
<dbReference type="GO" id="GO:1902533">
    <property type="term" value="P:positive regulation of intracellular signal transduction"/>
    <property type="evidence" value="ECO:0007669"/>
    <property type="project" value="UniProtKB-ARBA"/>
</dbReference>
<dbReference type="GO" id="GO:0004674">
    <property type="term" value="F:protein serine/threonine kinase activity"/>
    <property type="evidence" value="ECO:0007669"/>
    <property type="project" value="UniProtKB-KW"/>
</dbReference>
<dbReference type="Gene3D" id="1.10.533.10">
    <property type="entry name" value="Death Domain, Fas"/>
    <property type="match status" value="1"/>
</dbReference>
<reference evidence="13" key="1">
    <citation type="submission" date="2021-10" db="EMBL/GenBank/DDBJ databases">
        <title>Tropical sea cucumber genome reveals ecological adaptation and Cuvierian tubules defense mechanism.</title>
        <authorList>
            <person name="Chen T."/>
        </authorList>
    </citation>
    <scope>NUCLEOTIDE SEQUENCE</scope>
    <source>
        <strain evidence="13">Nanhai2018</strain>
        <tissue evidence="13">Muscle</tissue>
    </source>
</reference>
<keyword evidence="3 11" id="KW-0723">Serine/threonine-protein kinase</keyword>
<feature type="domain" description="Protein kinase" evidence="12">
    <location>
        <begin position="160"/>
        <end position="432"/>
    </location>
</feature>
<dbReference type="AlphaFoldDB" id="A0A9Q1CMC4"/>
<evidence type="ECO:0000256" key="8">
    <source>
        <dbReference type="ARBA" id="ARBA00047899"/>
    </source>
</evidence>
<comment type="catalytic activity">
    <reaction evidence="8">
        <text>L-threonyl-[protein] + ATP = O-phospho-L-threonyl-[protein] + ADP + H(+)</text>
        <dbReference type="Rhea" id="RHEA:46608"/>
        <dbReference type="Rhea" id="RHEA-COMP:11060"/>
        <dbReference type="Rhea" id="RHEA-COMP:11605"/>
        <dbReference type="ChEBI" id="CHEBI:15378"/>
        <dbReference type="ChEBI" id="CHEBI:30013"/>
        <dbReference type="ChEBI" id="CHEBI:30616"/>
        <dbReference type="ChEBI" id="CHEBI:61977"/>
        <dbReference type="ChEBI" id="CHEBI:456216"/>
        <dbReference type="EC" id="2.7.11.1"/>
    </reaction>
</comment>
<comment type="similarity">
    <text evidence="1">Belongs to the protein kinase superfamily. TKL Ser/Thr protein kinase family. Pelle subfamily.</text>
</comment>
<dbReference type="InterPro" id="IPR017441">
    <property type="entry name" value="Protein_kinase_ATP_BS"/>
</dbReference>
<evidence type="ECO:0000256" key="11">
    <source>
        <dbReference type="RuleBase" id="RU000304"/>
    </source>
</evidence>
<dbReference type="GO" id="GO:0009893">
    <property type="term" value="P:positive regulation of metabolic process"/>
    <property type="evidence" value="ECO:0007669"/>
    <property type="project" value="UniProtKB-ARBA"/>
</dbReference>
<keyword evidence="6 13" id="KW-0418">Kinase</keyword>
<dbReference type="Gene3D" id="1.10.510.10">
    <property type="entry name" value="Transferase(Phosphotransferase) domain 1"/>
    <property type="match status" value="1"/>
</dbReference>
<evidence type="ECO:0000259" key="12">
    <source>
        <dbReference type="PROSITE" id="PS50011"/>
    </source>
</evidence>
<evidence type="ECO:0000256" key="9">
    <source>
        <dbReference type="ARBA" id="ARBA00048679"/>
    </source>
</evidence>
<evidence type="ECO:0000256" key="5">
    <source>
        <dbReference type="ARBA" id="ARBA00022741"/>
    </source>
</evidence>
<dbReference type="PANTHER" id="PTHR48006">
    <property type="entry name" value="LEUCINE-RICH REPEAT-CONTAINING PROTEIN DDB_G0281931-RELATED"/>
    <property type="match status" value="1"/>
</dbReference>
<gene>
    <name evidence="13" type="ORF">HOLleu_06591</name>
</gene>
<dbReference type="FunFam" id="1.10.510.10:FF:000754">
    <property type="entry name" value="Interleukin-1 receptor-associated kinase"/>
    <property type="match status" value="1"/>
</dbReference>
<evidence type="ECO:0000313" key="14">
    <source>
        <dbReference type="Proteomes" id="UP001152320"/>
    </source>
</evidence>
<dbReference type="EMBL" id="JAIZAY010000002">
    <property type="protein sequence ID" value="KAJ8047560.1"/>
    <property type="molecule type" value="Genomic_DNA"/>
</dbReference>
<comment type="catalytic activity">
    <reaction evidence="9">
        <text>L-seryl-[protein] + ATP = O-phospho-L-seryl-[protein] + ADP + H(+)</text>
        <dbReference type="Rhea" id="RHEA:17989"/>
        <dbReference type="Rhea" id="RHEA-COMP:9863"/>
        <dbReference type="Rhea" id="RHEA-COMP:11604"/>
        <dbReference type="ChEBI" id="CHEBI:15378"/>
        <dbReference type="ChEBI" id="CHEBI:29999"/>
        <dbReference type="ChEBI" id="CHEBI:30616"/>
        <dbReference type="ChEBI" id="CHEBI:83421"/>
        <dbReference type="ChEBI" id="CHEBI:456216"/>
        <dbReference type="EC" id="2.7.11.1"/>
    </reaction>
</comment>
<name>A0A9Q1CMC4_HOLLE</name>
<dbReference type="InterPro" id="IPR000719">
    <property type="entry name" value="Prot_kinase_dom"/>
</dbReference>
<dbReference type="Gene3D" id="3.30.200.20">
    <property type="entry name" value="Phosphorylase Kinase, domain 1"/>
    <property type="match status" value="1"/>
</dbReference>
<dbReference type="Proteomes" id="UP001152320">
    <property type="component" value="Chromosome 2"/>
</dbReference>
<keyword evidence="4" id="KW-0808">Transferase</keyword>
<keyword evidence="14" id="KW-1185">Reference proteome</keyword>
<organism evidence="13 14">
    <name type="scientific">Holothuria leucospilota</name>
    <name type="common">Black long sea cucumber</name>
    <name type="synonym">Mertensiothuria leucospilota</name>
    <dbReference type="NCBI Taxonomy" id="206669"/>
    <lineage>
        <taxon>Eukaryota</taxon>
        <taxon>Metazoa</taxon>
        <taxon>Echinodermata</taxon>
        <taxon>Eleutherozoa</taxon>
        <taxon>Echinozoa</taxon>
        <taxon>Holothuroidea</taxon>
        <taxon>Aspidochirotacea</taxon>
        <taxon>Aspidochirotida</taxon>
        <taxon>Holothuriidae</taxon>
        <taxon>Holothuria</taxon>
    </lineage>
</organism>
<dbReference type="InterPro" id="IPR008271">
    <property type="entry name" value="Ser/Thr_kinase_AS"/>
</dbReference>
<dbReference type="InterPro" id="IPR051824">
    <property type="entry name" value="LRR_Rcpt-Like_S/T_Kinase"/>
</dbReference>
<dbReference type="InterPro" id="IPR001245">
    <property type="entry name" value="Ser-Thr/Tyr_kinase_cat_dom"/>
</dbReference>
<evidence type="ECO:0000256" key="7">
    <source>
        <dbReference type="ARBA" id="ARBA00022840"/>
    </source>
</evidence>
<evidence type="ECO:0000256" key="4">
    <source>
        <dbReference type="ARBA" id="ARBA00022679"/>
    </source>
</evidence>
<evidence type="ECO:0000313" key="13">
    <source>
        <dbReference type="EMBL" id="KAJ8047560.1"/>
    </source>
</evidence>
<dbReference type="PANTHER" id="PTHR48006:SF102">
    <property type="entry name" value="LEUCINE-RICH REPEAT-CONTAINING PROTEIN DDB_G0281931-RELATED"/>
    <property type="match status" value="1"/>
</dbReference>
<dbReference type="Pfam" id="PF07714">
    <property type="entry name" value="PK_Tyr_Ser-Thr"/>
    <property type="match status" value="1"/>
</dbReference>
<accession>A0A9Q1CMC4</accession>
<evidence type="ECO:0000256" key="6">
    <source>
        <dbReference type="ARBA" id="ARBA00022777"/>
    </source>
</evidence>
<dbReference type="InterPro" id="IPR011009">
    <property type="entry name" value="Kinase-like_dom_sf"/>
</dbReference>
<sequence length="432" mass="48852">MMSTQSTCTPDTLLRKLKLTTVKSLAHVLDVENELSCDWRRFASLVPKRPGSTEMKYDMRKIQYLEHKLKRSGSSPTESIIQDLGTVNMQVKDIVKVLEIMGHYEAIKILLPEYSVPTEQAQPDTNHQIAVPEFDDSKIHHFTFQEVIALTANFNAAPLLEGGRKIGEGGFGAVFLGYFKNETKCAVKKLFKEELNPEVNILQQLQQEVETLLHLKHKNLVKIYGYCLENLCLVLEYIPEGNLCERLACEGSKHPLSWKSRVSIATGSARGINFLHNNNYIHRDVKSANILLDTDLVPKIVDFGLVRRLPDLKTSQVTSLVIGTNAYLAPECLAGNFSYKADVYSFGVVLLEIITGQRVFDKNREGGDLVSFIEDLEDDDAIINEVDKKAYPYDEDQVKKMYDVSSRCIQKKKLRPEMDEVYKELAAMCNPA</sequence>
<dbReference type="PROSITE" id="PS50011">
    <property type="entry name" value="PROTEIN_KINASE_DOM"/>
    <property type="match status" value="1"/>
</dbReference>
<dbReference type="SUPFAM" id="SSF47986">
    <property type="entry name" value="DEATH domain"/>
    <property type="match status" value="1"/>
</dbReference>
<proteinExistence type="inferred from homology"/>
<dbReference type="SUPFAM" id="SSF56112">
    <property type="entry name" value="Protein kinase-like (PK-like)"/>
    <property type="match status" value="1"/>
</dbReference>
<feature type="binding site" evidence="10">
    <location>
        <position position="189"/>
    </location>
    <ligand>
        <name>ATP</name>
        <dbReference type="ChEBI" id="CHEBI:30616"/>
    </ligand>
</feature>
<keyword evidence="5 10" id="KW-0547">Nucleotide-binding</keyword>
<dbReference type="InterPro" id="IPR011029">
    <property type="entry name" value="DEATH-like_dom_sf"/>
</dbReference>
<dbReference type="PROSITE" id="PS00108">
    <property type="entry name" value="PROTEIN_KINASE_ST"/>
    <property type="match status" value="1"/>
</dbReference>
<dbReference type="GO" id="GO:0005524">
    <property type="term" value="F:ATP binding"/>
    <property type="evidence" value="ECO:0007669"/>
    <property type="project" value="UniProtKB-UniRule"/>
</dbReference>
<keyword evidence="13" id="KW-0675">Receptor</keyword>
<keyword evidence="7 10" id="KW-0067">ATP-binding</keyword>
<evidence type="ECO:0000256" key="10">
    <source>
        <dbReference type="PROSITE-ProRule" id="PRU10141"/>
    </source>
</evidence>
<dbReference type="OrthoDB" id="4062651at2759"/>
<protein>
    <recommendedName>
        <fullName evidence="2">non-specific serine/threonine protein kinase</fullName>
        <ecNumber evidence="2">2.7.11.1</ecNumber>
    </recommendedName>
</protein>
<evidence type="ECO:0000256" key="1">
    <source>
        <dbReference type="ARBA" id="ARBA00008718"/>
    </source>
</evidence>
<dbReference type="GO" id="GO:0031349">
    <property type="term" value="P:positive regulation of defense response"/>
    <property type="evidence" value="ECO:0007669"/>
    <property type="project" value="UniProtKB-ARBA"/>
</dbReference>
<evidence type="ECO:0000256" key="3">
    <source>
        <dbReference type="ARBA" id="ARBA00022527"/>
    </source>
</evidence>
<comment type="caution">
    <text evidence="13">The sequence shown here is derived from an EMBL/GenBank/DDBJ whole genome shotgun (WGS) entry which is preliminary data.</text>
</comment>
<dbReference type="SMART" id="SM00220">
    <property type="entry name" value="S_TKc"/>
    <property type="match status" value="1"/>
</dbReference>
<evidence type="ECO:0000256" key="2">
    <source>
        <dbReference type="ARBA" id="ARBA00012513"/>
    </source>
</evidence>
<dbReference type="PROSITE" id="PS00107">
    <property type="entry name" value="PROTEIN_KINASE_ATP"/>
    <property type="match status" value="1"/>
</dbReference>